<dbReference type="OrthoDB" id="9837815at2"/>
<reference evidence="2 3" key="1">
    <citation type="submission" date="2018-03" db="EMBL/GenBank/DDBJ databases">
        <authorList>
            <person name="Keele B.F."/>
        </authorList>
    </citation>
    <scope>NUCLEOTIDE SEQUENCE [LARGE SCALE GENOMIC DNA]</scope>
    <source>
        <strain evidence="2 3">IB-3</strain>
    </source>
</reference>
<keyword evidence="1" id="KW-0732">Signal</keyword>
<sequence>MTTTRWAASGLAALLLVGATTTAVHAGTREAAPRVTSVTSAYGDGPVRLDGHDARITFTGRQGDVVHLDTGTAERIGGSSTRLLSSGRTVPQTWKFYWKLPRTGRFTFAFRASDHDRPGRLLQLEKVRVARAGIDGAPVAGRPQRRGFINAVAVDLSAGDRVLLTSHDWSHLLLTPGGQSAGLYGEDLQLEVGRSIHTTIGDTSTVRPGAGRLLVLAKGTRPTQVTRSTVQPIATDGTVEELTSDRRPREHVFTFDASDGDVVVPDFHGTRRWSRVFEGADGVIAEDAPSSGAYWVDGTGVARYSVITRGKPGRTIRLSLTKALRLPDLTTLDDPVTLATTTPGQYVAVELPPYPNPYPIGMSATSTTFTTSDGSAPAWAVHLEPARPHNCQADPQAPLGCGEYYPLTIDQDHPNNNPEIGYGFTGNSLVLAVPPTVSGSVTIALVQKVWPS</sequence>
<dbReference type="EMBL" id="PYXZ01000004">
    <property type="protein sequence ID" value="PUA81034.1"/>
    <property type="molecule type" value="Genomic_DNA"/>
</dbReference>
<feature type="chain" id="PRO_5015306392" evidence="1">
    <location>
        <begin position="27"/>
        <end position="452"/>
    </location>
</feature>
<evidence type="ECO:0000313" key="2">
    <source>
        <dbReference type="EMBL" id="PUA81034.1"/>
    </source>
</evidence>
<evidence type="ECO:0000313" key="3">
    <source>
        <dbReference type="Proteomes" id="UP000244867"/>
    </source>
</evidence>
<gene>
    <name evidence="2" type="ORF">C7S10_11695</name>
</gene>
<keyword evidence="3" id="KW-1185">Reference proteome</keyword>
<name>A0A2R7YXJ5_9ACTN</name>
<organism evidence="2 3">
    <name type="scientific">Nocardioides currus</name>
    <dbReference type="NCBI Taxonomy" id="2133958"/>
    <lineage>
        <taxon>Bacteria</taxon>
        <taxon>Bacillati</taxon>
        <taxon>Actinomycetota</taxon>
        <taxon>Actinomycetes</taxon>
        <taxon>Propionibacteriales</taxon>
        <taxon>Nocardioidaceae</taxon>
        <taxon>Nocardioides</taxon>
    </lineage>
</organism>
<protein>
    <submittedName>
        <fullName evidence="2">Uncharacterized protein</fullName>
    </submittedName>
</protein>
<accession>A0A2R7YXJ5</accession>
<dbReference type="AlphaFoldDB" id="A0A2R7YXJ5"/>
<feature type="signal peptide" evidence="1">
    <location>
        <begin position="1"/>
        <end position="26"/>
    </location>
</feature>
<dbReference type="Proteomes" id="UP000244867">
    <property type="component" value="Unassembled WGS sequence"/>
</dbReference>
<evidence type="ECO:0000256" key="1">
    <source>
        <dbReference type="SAM" id="SignalP"/>
    </source>
</evidence>
<comment type="caution">
    <text evidence="2">The sequence shown here is derived from an EMBL/GenBank/DDBJ whole genome shotgun (WGS) entry which is preliminary data.</text>
</comment>
<dbReference type="RefSeq" id="WP_108344602.1">
    <property type="nucleotide sequence ID" value="NZ_PYXZ01000004.1"/>
</dbReference>
<proteinExistence type="predicted"/>